<gene>
    <name evidence="1" type="ORF">SNE25_04600</name>
</gene>
<sequence length="157" mass="17871">MQELLKLKLRDFLAQNRPEILIGLQENNATGDYLDDKISQLNDLPEKLLDDGKPMYEITELCMAALTSDLGPSRLHLIAEILDDDFLPMADMLRLQGLLNYELINLLDACEPVFQELGVDQNNRILRFAIGGAIQEYGQTNWTAKKIMLWLSHPSKN</sequence>
<protein>
    <submittedName>
        <fullName evidence="1">Uncharacterized protein</fullName>
    </submittedName>
</protein>
<dbReference type="Proteomes" id="UP001324380">
    <property type="component" value="Chromosome"/>
</dbReference>
<accession>A0ABZ0TNT9</accession>
<organism evidence="1 2">
    <name type="scientific">Mucilaginibacter sabulilitoris</name>
    <dbReference type="NCBI Taxonomy" id="1173583"/>
    <lineage>
        <taxon>Bacteria</taxon>
        <taxon>Pseudomonadati</taxon>
        <taxon>Bacteroidota</taxon>
        <taxon>Sphingobacteriia</taxon>
        <taxon>Sphingobacteriales</taxon>
        <taxon>Sphingobacteriaceae</taxon>
        <taxon>Mucilaginibacter</taxon>
    </lineage>
</organism>
<evidence type="ECO:0000313" key="1">
    <source>
        <dbReference type="EMBL" id="WPU94800.1"/>
    </source>
</evidence>
<evidence type="ECO:0000313" key="2">
    <source>
        <dbReference type="Proteomes" id="UP001324380"/>
    </source>
</evidence>
<name>A0ABZ0TNT9_9SPHI</name>
<proteinExistence type="predicted"/>
<dbReference type="RefSeq" id="WP_321563915.1">
    <property type="nucleotide sequence ID" value="NZ_CP139558.1"/>
</dbReference>
<reference evidence="1 2" key="1">
    <citation type="submission" date="2023-11" db="EMBL/GenBank/DDBJ databases">
        <title>Analysis of the Genomes of Mucilaginibacter gossypii cycad 4 and M. sabulilitoris SNA2: microbes with the potential for plant growth promotion.</title>
        <authorList>
            <person name="Hirsch A.M."/>
            <person name="Humm E."/>
            <person name="Rubbi M."/>
            <person name="Del Vecchio G."/>
            <person name="Ha S.M."/>
            <person name="Pellegrini M."/>
            <person name="Gunsalus R.P."/>
        </authorList>
    </citation>
    <scope>NUCLEOTIDE SEQUENCE [LARGE SCALE GENOMIC DNA]</scope>
    <source>
        <strain evidence="1 2">SNA2</strain>
    </source>
</reference>
<dbReference type="EMBL" id="CP139558">
    <property type="protein sequence ID" value="WPU94800.1"/>
    <property type="molecule type" value="Genomic_DNA"/>
</dbReference>
<keyword evidence="2" id="KW-1185">Reference proteome</keyword>